<proteinExistence type="predicted"/>
<feature type="region of interest" description="Disordered" evidence="1">
    <location>
        <begin position="352"/>
        <end position="400"/>
    </location>
</feature>
<feature type="compositionally biased region" description="Basic and acidic residues" evidence="1">
    <location>
        <begin position="352"/>
        <end position="362"/>
    </location>
</feature>
<feature type="compositionally biased region" description="Polar residues" evidence="1">
    <location>
        <begin position="17"/>
        <end position="40"/>
    </location>
</feature>
<dbReference type="STRING" id="763406.A0A1E3NHK3"/>
<organism evidence="2 3">
    <name type="scientific">Pichia membranifaciens NRRL Y-2026</name>
    <dbReference type="NCBI Taxonomy" id="763406"/>
    <lineage>
        <taxon>Eukaryota</taxon>
        <taxon>Fungi</taxon>
        <taxon>Dikarya</taxon>
        <taxon>Ascomycota</taxon>
        <taxon>Saccharomycotina</taxon>
        <taxon>Pichiomycetes</taxon>
        <taxon>Pichiales</taxon>
        <taxon>Pichiaceae</taxon>
        <taxon>Pichia</taxon>
    </lineage>
</organism>
<evidence type="ECO:0000313" key="3">
    <source>
        <dbReference type="Proteomes" id="UP000094455"/>
    </source>
</evidence>
<dbReference type="GeneID" id="30181083"/>
<protein>
    <submittedName>
        <fullName evidence="2">Uncharacterized protein</fullName>
    </submittedName>
</protein>
<dbReference type="Proteomes" id="UP000094455">
    <property type="component" value="Unassembled WGS sequence"/>
</dbReference>
<dbReference type="RefSeq" id="XP_019016743.1">
    <property type="nucleotide sequence ID" value="XM_019164396.1"/>
</dbReference>
<reference evidence="2 3" key="1">
    <citation type="journal article" date="2016" name="Proc. Natl. Acad. Sci. U.S.A.">
        <title>Comparative genomics of biotechnologically important yeasts.</title>
        <authorList>
            <person name="Riley R."/>
            <person name="Haridas S."/>
            <person name="Wolfe K.H."/>
            <person name="Lopes M.R."/>
            <person name="Hittinger C.T."/>
            <person name="Goeker M."/>
            <person name="Salamov A.A."/>
            <person name="Wisecaver J.H."/>
            <person name="Long T.M."/>
            <person name="Calvey C.H."/>
            <person name="Aerts A.L."/>
            <person name="Barry K.W."/>
            <person name="Choi C."/>
            <person name="Clum A."/>
            <person name="Coughlan A.Y."/>
            <person name="Deshpande S."/>
            <person name="Douglass A.P."/>
            <person name="Hanson S.J."/>
            <person name="Klenk H.-P."/>
            <person name="LaButti K.M."/>
            <person name="Lapidus A."/>
            <person name="Lindquist E.A."/>
            <person name="Lipzen A.M."/>
            <person name="Meier-Kolthoff J.P."/>
            <person name="Ohm R.A."/>
            <person name="Otillar R.P."/>
            <person name="Pangilinan J.L."/>
            <person name="Peng Y."/>
            <person name="Rokas A."/>
            <person name="Rosa C.A."/>
            <person name="Scheuner C."/>
            <person name="Sibirny A.A."/>
            <person name="Slot J.C."/>
            <person name="Stielow J.B."/>
            <person name="Sun H."/>
            <person name="Kurtzman C.P."/>
            <person name="Blackwell M."/>
            <person name="Grigoriev I.V."/>
            <person name="Jeffries T.W."/>
        </authorList>
    </citation>
    <scope>NUCLEOTIDE SEQUENCE [LARGE SCALE GENOMIC DNA]</scope>
    <source>
        <strain evidence="2 3">NRRL Y-2026</strain>
    </source>
</reference>
<feature type="region of interest" description="Disordered" evidence="1">
    <location>
        <begin position="226"/>
        <end position="276"/>
    </location>
</feature>
<evidence type="ECO:0000256" key="1">
    <source>
        <dbReference type="SAM" id="MobiDB-lite"/>
    </source>
</evidence>
<gene>
    <name evidence="2" type="ORF">PICMEDRAFT_73146</name>
</gene>
<feature type="region of interest" description="Disordered" evidence="1">
    <location>
        <begin position="1"/>
        <end position="94"/>
    </location>
</feature>
<feature type="compositionally biased region" description="Basic and acidic residues" evidence="1">
    <location>
        <begin position="247"/>
        <end position="261"/>
    </location>
</feature>
<dbReference type="InterPro" id="IPR013962">
    <property type="entry name" value="DASH_Dam1"/>
</dbReference>
<name>A0A1E3NHK3_9ASCO</name>
<evidence type="ECO:0000313" key="2">
    <source>
        <dbReference type="EMBL" id="ODQ45630.1"/>
    </source>
</evidence>
<dbReference type="GO" id="GO:0072686">
    <property type="term" value="C:mitotic spindle"/>
    <property type="evidence" value="ECO:0007669"/>
    <property type="project" value="InterPro"/>
</dbReference>
<dbReference type="Pfam" id="PF08653">
    <property type="entry name" value="DASH_Dam1"/>
    <property type="match status" value="1"/>
</dbReference>
<accession>A0A1E3NHK3</accession>
<dbReference type="OrthoDB" id="5586015at2759"/>
<keyword evidence="3" id="KW-1185">Reference proteome</keyword>
<dbReference type="GO" id="GO:0008608">
    <property type="term" value="P:attachment of spindle microtubules to kinetochore"/>
    <property type="evidence" value="ECO:0007669"/>
    <property type="project" value="InterPro"/>
</dbReference>
<dbReference type="GO" id="GO:0042729">
    <property type="term" value="C:DASH complex"/>
    <property type="evidence" value="ECO:0007669"/>
    <property type="project" value="InterPro"/>
</dbReference>
<sequence length="400" mass="44871">MGSVNGTPHKEKKMSANKDTIPTTPKRTHSTRYPLSSPYSGKSPLPMPILLPSQYSIGKSSDRPSSGRFADSGLTTGNRRHYGPSDSKRPVGGVATDDDIEELEKRIELFDKSVTREQPEIPPVGSSLEDMPFFDKHRSSEYVSALRGIHKQTGSLKKINDTVVDLNESLGAYLFGLFQNAWCVNLNENVTPATLVKLEEVKRLKGQVAELEKQVELVKRNAIVREQRRKSTMPPPSLSRFQNSSTRKPDSRVARPARTVEKGNVSKPHPRGRTFLRAGSRNATFMARATTNRSAKSTQLQGKTSYGKGLDLSYATKIQNVPSLEDNSMSESSENDTSEVKTLTNIMRLRETNLPKRDDFRSRVKSSNNGPQRRTKEASEFPRQQKGSESWEVRHRKPFR</sequence>
<dbReference type="EMBL" id="KV454004">
    <property type="protein sequence ID" value="ODQ45630.1"/>
    <property type="molecule type" value="Genomic_DNA"/>
</dbReference>
<dbReference type="AlphaFoldDB" id="A0A1E3NHK3"/>